<dbReference type="InterPro" id="IPR036397">
    <property type="entry name" value="RNaseH_sf"/>
</dbReference>
<feature type="domain" description="RNase H type-1" evidence="1">
    <location>
        <begin position="4"/>
        <end position="133"/>
    </location>
</feature>
<dbReference type="EMBL" id="MVGT01002479">
    <property type="protein sequence ID" value="OVA07507.1"/>
    <property type="molecule type" value="Genomic_DNA"/>
</dbReference>
<dbReference type="PANTHER" id="PTHR47723">
    <property type="entry name" value="OS05G0353850 PROTEIN"/>
    <property type="match status" value="1"/>
</dbReference>
<dbReference type="GO" id="GO:0004523">
    <property type="term" value="F:RNA-DNA hybrid ribonuclease activity"/>
    <property type="evidence" value="ECO:0007669"/>
    <property type="project" value="InterPro"/>
</dbReference>
<comment type="caution">
    <text evidence="2">The sequence shown here is derived from an EMBL/GenBank/DDBJ whole genome shotgun (WGS) entry which is preliminary data.</text>
</comment>
<sequence>MRRQADEVMINTDGSLDPSGAGYGAILKKCNGDVISAVTGSSNPKTSTVHKLQGIEAGLNLAINNNLTNVCVGTDSRVACSFSSNNGSNVPWQAIGLWRRIQRYVNMFESFRITHIFRDSNRAADVLARPSAEFVEFIPSPRSQRQCL</sequence>
<dbReference type="PANTHER" id="PTHR47723:SF19">
    <property type="entry name" value="POLYNUCLEOTIDYL TRANSFERASE, RIBONUCLEASE H-LIKE SUPERFAMILY PROTEIN"/>
    <property type="match status" value="1"/>
</dbReference>
<keyword evidence="3" id="KW-1185">Reference proteome</keyword>
<dbReference type="InterPro" id="IPR044730">
    <property type="entry name" value="RNase_H-like_dom_plant"/>
</dbReference>
<protein>
    <submittedName>
        <fullName evidence="2">Ribonuclease H domain</fullName>
    </submittedName>
</protein>
<evidence type="ECO:0000259" key="1">
    <source>
        <dbReference type="PROSITE" id="PS50879"/>
    </source>
</evidence>
<dbReference type="InterPro" id="IPR002156">
    <property type="entry name" value="RNaseH_domain"/>
</dbReference>
<dbReference type="Proteomes" id="UP000195402">
    <property type="component" value="Unassembled WGS sequence"/>
</dbReference>
<dbReference type="InterPro" id="IPR012337">
    <property type="entry name" value="RNaseH-like_sf"/>
</dbReference>
<accession>A0A200QAV1</accession>
<dbReference type="PROSITE" id="PS50879">
    <property type="entry name" value="RNASE_H_1"/>
    <property type="match status" value="1"/>
</dbReference>
<evidence type="ECO:0000313" key="2">
    <source>
        <dbReference type="EMBL" id="OVA07507.1"/>
    </source>
</evidence>
<name>A0A200QAV1_MACCD</name>
<organism evidence="2 3">
    <name type="scientific">Macleaya cordata</name>
    <name type="common">Five-seeded plume-poppy</name>
    <name type="synonym">Bocconia cordata</name>
    <dbReference type="NCBI Taxonomy" id="56857"/>
    <lineage>
        <taxon>Eukaryota</taxon>
        <taxon>Viridiplantae</taxon>
        <taxon>Streptophyta</taxon>
        <taxon>Embryophyta</taxon>
        <taxon>Tracheophyta</taxon>
        <taxon>Spermatophyta</taxon>
        <taxon>Magnoliopsida</taxon>
        <taxon>Ranunculales</taxon>
        <taxon>Papaveraceae</taxon>
        <taxon>Papaveroideae</taxon>
        <taxon>Macleaya</taxon>
    </lineage>
</organism>
<dbReference type="Pfam" id="PF13456">
    <property type="entry name" value="RVT_3"/>
    <property type="match status" value="1"/>
</dbReference>
<reference evidence="2 3" key="1">
    <citation type="journal article" date="2017" name="Mol. Plant">
        <title>The Genome of Medicinal Plant Macleaya cordata Provides New Insights into Benzylisoquinoline Alkaloids Metabolism.</title>
        <authorList>
            <person name="Liu X."/>
            <person name="Liu Y."/>
            <person name="Huang P."/>
            <person name="Ma Y."/>
            <person name="Qing Z."/>
            <person name="Tang Q."/>
            <person name="Cao H."/>
            <person name="Cheng P."/>
            <person name="Zheng Y."/>
            <person name="Yuan Z."/>
            <person name="Zhou Y."/>
            <person name="Liu J."/>
            <person name="Tang Z."/>
            <person name="Zhuo Y."/>
            <person name="Zhang Y."/>
            <person name="Yu L."/>
            <person name="Huang J."/>
            <person name="Yang P."/>
            <person name="Peng Q."/>
            <person name="Zhang J."/>
            <person name="Jiang W."/>
            <person name="Zhang Z."/>
            <person name="Lin K."/>
            <person name="Ro D.K."/>
            <person name="Chen X."/>
            <person name="Xiong X."/>
            <person name="Shang Y."/>
            <person name="Huang S."/>
            <person name="Zeng J."/>
        </authorList>
    </citation>
    <scope>NUCLEOTIDE SEQUENCE [LARGE SCALE GENOMIC DNA]</scope>
    <source>
        <strain evidence="3">cv. BLH2017</strain>
        <tissue evidence="2">Root</tissue>
    </source>
</reference>
<dbReference type="InParanoid" id="A0A200QAV1"/>
<dbReference type="OMA" id="THIFRDS"/>
<dbReference type="SUPFAM" id="SSF53098">
    <property type="entry name" value="Ribonuclease H-like"/>
    <property type="match status" value="1"/>
</dbReference>
<dbReference type="Gene3D" id="3.30.420.10">
    <property type="entry name" value="Ribonuclease H-like superfamily/Ribonuclease H"/>
    <property type="match status" value="1"/>
</dbReference>
<dbReference type="OrthoDB" id="1752183at2759"/>
<evidence type="ECO:0000313" key="3">
    <source>
        <dbReference type="Proteomes" id="UP000195402"/>
    </source>
</evidence>
<proteinExistence type="predicted"/>
<dbReference type="AlphaFoldDB" id="A0A200QAV1"/>
<dbReference type="CDD" id="cd06222">
    <property type="entry name" value="RNase_H_like"/>
    <property type="match status" value="1"/>
</dbReference>
<gene>
    <name evidence="2" type="ORF">BVC80_33g10</name>
</gene>
<dbReference type="GO" id="GO:0003676">
    <property type="term" value="F:nucleic acid binding"/>
    <property type="evidence" value="ECO:0007669"/>
    <property type="project" value="InterPro"/>
</dbReference>
<dbReference type="InterPro" id="IPR053151">
    <property type="entry name" value="RNase_H-like"/>
</dbReference>